<evidence type="ECO:0000313" key="3">
    <source>
        <dbReference type="Proteomes" id="UP000054270"/>
    </source>
</evidence>
<evidence type="ECO:0000313" key="2">
    <source>
        <dbReference type="EMBL" id="KJA28789.1"/>
    </source>
</evidence>
<sequence length="450" mass="50439">MSFVHDYSAEFDRQDLHTRMAPRRRRLPQPTSATTTSSTLRSGGGQAGHPVLTYSQFLNAFDNTAQSPSVFQPPGLSYPASSIYRPDEGPAPGPSRARGGSRSFGEAGIVIAGDALQDLIYVGEEDSDGAHGKIEEVGDDDEAIDGDDRRGLGDNDSIERPRARRADAVGRGTTTNGAHARGDENVPWISTPPPGTRTRKLPGLREKLSHRSLNAPSTLTATPGMDIFTPGAGPPSQVAESDPYEVALVKEDLELTISAQEHVKFLSTYFFAQSAENVTQHTDICSKLEEHLASLRRTLTVRMQMSAEEWSVRSSTWDQNYTKRLISLRTTLQRLGRMRHLIETQPFRPRQRLAILTKLEQHEAKLADLASKYSTAFDRLRLRHLHFLLMQSHNEAKRQKAQKGRLMSRASFERRWREGKAFRAGLRNEFHELRQEFYNAQRPDRQTTAP</sequence>
<feature type="region of interest" description="Disordered" evidence="1">
    <location>
        <begin position="139"/>
        <end position="199"/>
    </location>
</feature>
<proteinExistence type="predicted"/>
<evidence type="ECO:0000256" key="1">
    <source>
        <dbReference type="SAM" id="MobiDB-lite"/>
    </source>
</evidence>
<dbReference type="AlphaFoldDB" id="A0A0D2PD79"/>
<accession>A0A0D2PD79</accession>
<name>A0A0D2PD79_HYPSF</name>
<protein>
    <submittedName>
        <fullName evidence="2">Uncharacterized protein</fullName>
    </submittedName>
</protein>
<keyword evidence="3" id="KW-1185">Reference proteome</keyword>
<dbReference type="Proteomes" id="UP000054270">
    <property type="component" value="Unassembled WGS sequence"/>
</dbReference>
<feature type="region of interest" description="Disordered" evidence="1">
    <location>
        <begin position="70"/>
        <end position="102"/>
    </location>
</feature>
<feature type="region of interest" description="Disordered" evidence="1">
    <location>
        <begin position="12"/>
        <end position="48"/>
    </location>
</feature>
<reference evidence="3" key="1">
    <citation type="submission" date="2014-04" db="EMBL/GenBank/DDBJ databases">
        <title>Evolutionary Origins and Diversification of the Mycorrhizal Mutualists.</title>
        <authorList>
            <consortium name="DOE Joint Genome Institute"/>
            <consortium name="Mycorrhizal Genomics Consortium"/>
            <person name="Kohler A."/>
            <person name="Kuo A."/>
            <person name="Nagy L.G."/>
            <person name="Floudas D."/>
            <person name="Copeland A."/>
            <person name="Barry K.W."/>
            <person name="Cichocki N."/>
            <person name="Veneault-Fourrey C."/>
            <person name="LaButti K."/>
            <person name="Lindquist E.A."/>
            <person name="Lipzen A."/>
            <person name="Lundell T."/>
            <person name="Morin E."/>
            <person name="Murat C."/>
            <person name="Riley R."/>
            <person name="Ohm R."/>
            <person name="Sun H."/>
            <person name="Tunlid A."/>
            <person name="Henrissat B."/>
            <person name="Grigoriev I.V."/>
            <person name="Hibbett D.S."/>
            <person name="Martin F."/>
        </authorList>
    </citation>
    <scope>NUCLEOTIDE SEQUENCE [LARGE SCALE GENOMIC DNA]</scope>
    <source>
        <strain evidence="3">FD-334 SS-4</strain>
    </source>
</reference>
<feature type="compositionally biased region" description="Basic and acidic residues" evidence="1">
    <location>
        <begin position="146"/>
        <end position="168"/>
    </location>
</feature>
<dbReference type="EMBL" id="KN817520">
    <property type="protein sequence ID" value="KJA28789.1"/>
    <property type="molecule type" value="Genomic_DNA"/>
</dbReference>
<gene>
    <name evidence="2" type="ORF">HYPSUDRAFT_74001</name>
</gene>
<organism evidence="2 3">
    <name type="scientific">Hypholoma sublateritium (strain FD-334 SS-4)</name>
    <dbReference type="NCBI Taxonomy" id="945553"/>
    <lineage>
        <taxon>Eukaryota</taxon>
        <taxon>Fungi</taxon>
        <taxon>Dikarya</taxon>
        <taxon>Basidiomycota</taxon>
        <taxon>Agaricomycotina</taxon>
        <taxon>Agaricomycetes</taxon>
        <taxon>Agaricomycetidae</taxon>
        <taxon>Agaricales</taxon>
        <taxon>Agaricineae</taxon>
        <taxon>Strophariaceae</taxon>
        <taxon>Hypholoma</taxon>
    </lineage>
</organism>
<dbReference type="OrthoDB" id="2963154at2759"/>